<feature type="transmembrane region" description="Helical" evidence="9">
    <location>
        <begin position="12"/>
        <end position="31"/>
    </location>
</feature>
<name>A0A848KFR1_9NOCA</name>
<comment type="similarity">
    <text evidence="9">Belongs to the MscL family.</text>
</comment>
<keyword evidence="11" id="KW-1185">Reference proteome</keyword>
<keyword evidence="2 9" id="KW-0813">Transport</keyword>
<dbReference type="PANTHER" id="PTHR30266:SF2">
    <property type="entry name" value="LARGE-CONDUCTANCE MECHANOSENSITIVE CHANNEL"/>
    <property type="match status" value="1"/>
</dbReference>
<dbReference type="RefSeq" id="WP_169588648.1">
    <property type="nucleotide sequence ID" value="NZ_VCQU01000005.1"/>
</dbReference>
<evidence type="ECO:0000313" key="10">
    <source>
        <dbReference type="EMBL" id="NMN96586.1"/>
    </source>
</evidence>
<dbReference type="HAMAP" id="MF_00115">
    <property type="entry name" value="MscL"/>
    <property type="match status" value="1"/>
</dbReference>
<comment type="subunit">
    <text evidence="9">Homopentamer.</text>
</comment>
<accession>A0A848KFR1</accession>
<sequence length="132" mass="14183">MLKGFKDFLFKGNIIDLAIAFVMGTAFTAVVKSFTDGIINPLIARIGGSSGIGLGFQLGENDNKATFVDLGTVITAGINFVLIAAVLYFVLVVPVDSIKKRKIQEGNEELTDNDVLIQIRDLLSGANEKPHN</sequence>
<dbReference type="GO" id="GO:0005886">
    <property type="term" value="C:plasma membrane"/>
    <property type="evidence" value="ECO:0007669"/>
    <property type="project" value="UniProtKB-SubCell"/>
</dbReference>
<keyword evidence="8 9" id="KW-0407">Ion channel</keyword>
<dbReference type="AlphaFoldDB" id="A0A848KFR1"/>
<gene>
    <name evidence="9 10" type="primary">mscL</name>
    <name evidence="10" type="ORF">FGL95_16215</name>
</gene>
<evidence type="ECO:0000256" key="1">
    <source>
        <dbReference type="ARBA" id="ARBA00004141"/>
    </source>
</evidence>
<evidence type="ECO:0000256" key="4">
    <source>
        <dbReference type="ARBA" id="ARBA00022692"/>
    </source>
</evidence>
<evidence type="ECO:0000256" key="9">
    <source>
        <dbReference type="HAMAP-Rule" id="MF_00115"/>
    </source>
</evidence>
<keyword evidence="7 9" id="KW-0472">Membrane</keyword>
<dbReference type="GO" id="GO:0008381">
    <property type="term" value="F:mechanosensitive monoatomic ion channel activity"/>
    <property type="evidence" value="ECO:0007669"/>
    <property type="project" value="UniProtKB-UniRule"/>
</dbReference>
<reference evidence="10 11" key="2">
    <citation type="submission" date="2020-06" db="EMBL/GenBank/DDBJ databases">
        <title>Antribacter stalactiti gen. nov., sp. nov., a new member of the family Nacardiaceae isolated from a cave.</title>
        <authorList>
            <person name="Kim I.S."/>
        </authorList>
    </citation>
    <scope>NUCLEOTIDE SEQUENCE [LARGE SCALE GENOMIC DNA]</scope>
    <source>
        <strain evidence="10 11">YC2-7</strain>
    </source>
</reference>
<dbReference type="InterPro" id="IPR001185">
    <property type="entry name" value="MS_channel"/>
</dbReference>
<dbReference type="InterPro" id="IPR037673">
    <property type="entry name" value="MSC/AndL"/>
</dbReference>
<comment type="subcellular location">
    <subcellularLocation>
        <location evidence="9">Cell membrane</location>
        <topology evidence="9">Multi-pass membrane protein</topology>
    </subcellularLocation>
    <subcellularLocation>
        <location evidence="1">Membrane</location>
        <topology evidence="1">Multi-pass membrane protein</topology>
    </subcellularLocation>
</comment>
<dbReference type="NCBIfam" id="TIGR00220">
    <property type="entry name" value="mscL"/>
    <property type="match status" value="1"/>
</dbReference>
<dbReference type="Pfam" id="PF01741">
    <property type="entry name" value="MscL"/>
    <property type="match status" value="1"/>
</dbReference>
<proteinExistence type="inferred from homology"/>
<protein>
    <recommendedName>
        <fullName evidence="9">Large-conductance mechanosensitive channel</fullName>
    </recommendedName>
</protein>
<dbReference type="PANTHER" id="PTHR30266">
    <property type="entry name" value="MECHANOSENSITIVE CHANNEL MSCL"/>
    <property type="match status" value="1"/>
</dbReference>
<keyword evidence="3 9" id="KW-1003">Cell membrane</keyword>
<comment type="caution">
    <text evidence="10">The sequence shown here is derived from an EMBL/GenBank/DDBJ whole genome shotgun (WGS) entry which is preliminary data.</text>
</comment>
<evidence type="ECO:0000256" key="6">
    <source>
        <dbReference type="ARBA" id="ARBA00023065"/>
    </source>
</evidence>
<keyword evidence="5 9" id="KW-1133">Transmembrane helix</keyword>
<evidence type="ECO:0000256" key="3">
    <source>
        <dbReference type="ARBA" id="ARBA00022475"/>
    </source>
</evidence>
<keyword evidence="6 9" id="KW-0406">Ion transport</keyword>
<keyword evidence="4 9" id="KW-0812">Transmembrane</keyword>
<dbReference type="SUPFAM" id="SSF81330">
    <property type="entry name" value="Gated mechanosensitive channel"/>
    <property type="match status" value="1"/>
</dbReference>
<evidence type="ECO:0000256" key="8">
    <source>
        <dbReference type="ARBA" id="ARBA00023303"/>
    </source>
</evidence>
<dbReference type="PRINTS" id="PR01264">
    <property type="entry name" value="MECHCHANNEL"/>
</dbReference>
<feature type="transmembrane region" description="Helical" evidence="9">
    <location>
        <begin position="70"/>
        <end position="93"/>
    </location>
</feature>
<evidence type="ECO:0000256" key="5">
    <source>
        <dbReference type="ARBA" id="ARBA00022989"/>
    </source>
</evidence>
<evidence type="ECO:0000256" key="7">
    <source>
        <dbReference type="ARBA" id="ARBA00023136"/>
    </source>
</evidence>
<organism evidence="10 11">
    <name type="scientific">Antrihabitans stalactiti</name>
    <dbReference type="NCBI Taxonomy" id="2584121"/>
    <lineage>
        <taxon>Bacteria</taxon>
        <taxon>Bacillati</taxon>
        <taxon>Actinomycetota</taxon>
        <taxon>Actinomycetes</taxon>
        <taxon>Mycobacteriales</taxon>
        <taxon>Nocardiaceae</taxon>
        <taxon>Antrihabitans</taxon>
    </lineage>
</organism>
<comment type="function">
    <text evidence="9">Channel that opens in response to stretch forces in the membrane lipid bilayer. May participate in the regulation of osmotic pressure changes within the cell.</text>
</comment>
<dbReference type="Gene3D" id="1.10.1200.120">
    <property type="entry name" value="Large-conductance mechanosensitive channel, MscL, domain 1"/>
    <property type="match status" value="1"/>
</dbReference>
<evidence type="ECO:0000256" key="2">
    <source>
        <dbReference type="ARBA" id="ARBA00022448"/>
    </source>
</evidence>
<dbReference type="Proteomes" id="UP000535543">
    <property type="component" value="Unassembled WGS sequence"/>
</dbReference>
<dbReference type="InterPro" id="IPR036019">
    <property type="entry name" value="MscL_channel"/>
</dbReference>
<reference evidence="10 11" key="1">
    <citation type="submission" date="2019-05" db="EMBL/GenBank/DDBJ databases">
        <authorList>
            <person name="Lee S.D."/>
        </authorList>
    </citation>
    <scope>NUCLEOTIDE SEQUENCE [LARGE SCALE GENOMIC DNA]</scope>
    <source>
        <strain evidence="10 11">YC2-7</strain>
    </source>
</reference>
<evidence type="ECO:0000313" key="11">
    <source>
        <dbReference type="Proteomes" id="UP000535543"/>
    </source>
</evidence>
<dbReference type="EMBL" id="VCQU01000005">
    <property type="protein sequence ID" value="NMN96586.1"/>
    <property type="molecule type" value="Genomic_DNA"/>
</dbReference>